<dbReference type="eggNOG" id="ENOG502R4EA">
    <property type="taxonomic scope" value="Eukaryota"/>
</dbReference>
<gene>
    <name evidence="2" type="ORF">TRIUR3_00782</name>
</gene>
<evidence type="ECO:0000313" key="2">
    <source>
        <dbReference type="EMBL" id="EMS48610.1"/>
    </source>
</evidence>
<dbReference type="EMBL" id="KD250474">
    <property type="protein sequence ID" value="EMS48610.1"/>
    <property type="molecule type" value="Genomic_DNA"/>
</dbReference>
<comment type="similarity">
    <text evidence="1">Belongs to the ARG7 family.</text>
</comment>
<dbReference type="GO" id="GO:0009733">
    <property type="term" value="P:response to auxin"/>
    <property type="evidence" value="ECO:0007669"/>
    <property type="project" value="InterPro"/>
</dbReference>
<organism evidence="2">
    <name type="scientific">Triticum urartu</name>
    <name type="common">Red wild einkorn</name>
    <name type="synonym">Crithodium urartu</name>
    <dbReference type="NCBI Taxonomy" id="4572"/>
    <lineage>
        <taxon>Eukaryota</taxon>
        <taxon>Viridiplantae</taxon>
        <taxon>Streptophyta</taxon>
        <taxon>Embryophyta</taxon>
        <taxon>Tracheophyta</taxon>
        <taxon>Spermatophyta</taxon>
        <taxon>Magnoliopsida</taxon>
        <taxon>Liliopsida</taxon>
        <taxon>Poales</taxon>
        <taxon>Poaceae</taxon>
        <taxon>BOP clade</taxon>
        <taxon>Pooideae</taxon>
        <taxon>Triticodae</taxon>
        <taxon>Triticeae</taxon>
        <taxon>Triticinae</taxon>
        <taxon>Triticum</taxon>
    </lineage>
</organism>
<sequence>MELKNALSTSSEASLLTRHKTYSITMASQGSVILPPSLPLVKPNSSSDILRSSVKTVVPRYAKGTSNRSPSAAYTTQWPSSATIDGAVLQHSSSDVFEACCRRRAPAPADKDMRRKRLTLSSSTSAEETKGSCGTSCLPVAGKGRCIVYTDDGTRFELPLAFLGSTVFGELLRMSQEEFGFAGLRNEPCVATYITRVLLPRDGLEVNWKMQ</sequence>
<proteinExistence type="inferred from homology"/>
<dbReference type="STRING" id="4572.M7Z8C5"/>
<dbReference type="Pfam" id="PF02519">
    <property type="entry name" value="Auxin_inducible"/>
    <property type="match status" value="1"/>
</dbReference>
<dbReference type="AlphaFoldDB" id="M7Z8C5"/>
<reference evidence="2" key="1">
    <citation type="journal article" date="2013" name="Nature">
        <title>Draft genome of the wheat A-genome progenitor Triticum urartu.</title>
        <authorList>
            <person name="Ling H.Q."/>
            <person name="Zhao S."/>
            <person name="Liu D."/>
            <person name="Wang J."/>
            <person name="Sun H."/>
            <person name="Zhang C."/>
            <person name="Fan H."/>
            <person name="Li D."/>
            <person name="Dong L."/>
            <person name="Tao Y."/>
            <person name="Gao C."/>
            <person name="Wu H."/>
            <person name="Li Y."/>
            <person name="Cui Y."/>
            <person name="Guo X."/>
            <person name="Zheng S."/>
            <person name="Wang B."/>
            <person name="Yu K."/>
            <person name="Liang Q."/>
            <person name="Yang W."/>
            <person name="Lou X."/>
            <person name="Chen J."/>
            <person name="Feng M."/>
            <person name="Jian J."/>
            <person name="Zhang X."/>
            <person name="Luo G."/>
            <person name="Jiang Y."/>
            <person name="Liu J."/>
            <person name="Wang Z."/>
            <person name="Sha Y."/>
            <person name="Zhang B."/>
            <person name="Wu H."/>
            <person name="Tang D."/>
            <person name="Shen Q."/>
            <person name="Xue P."/>
            <person name="Zou S."/>
            <person name="Wang X."/>
            <person name="Liu X."/>
            <person name="Wang F."/>
            <person name="Yang Y."/>
            <person name="An X."/>
            <person name="Dong Z."/>
            <person name="Zhang K."/>
            <person name="Zhang X."/>
            <person name="Luo M.C."/>
            <person name="Dvorak J."/>
            <person name="Tong Y."/>
            <person name="Wang J."/>
            <person name="Yang H."/>
            <person name="Li Z."/>
            <person name="Wang D."/>
            <person name="Zhang A."/>
            <person name="Wang J."/>
        </authorList>
    </citation>
    <scope>NUCLEOTIDE SEQUENCE</scope>
</reference>
<evidence type="ECO:0008006" key="3">
    <source>
        <dbReference type="Google" id="ProtNLM"/>
    </source>
</evidence>
<dbReference type="PANTHER" id="PTHR31175:SF91">
    <property type="entry name" value="AUXIN-RESPONSIVE PROTEIN"/>
    <property type="match status" value="1"/>
</dbReference>
<protein>
    <recommendedName>
        <fullName evidence="3">Auxin-responsive protein SAUR36</fullName>
    </recommendedName>
</protein>
<evidence type="ECO:0000256" key="1">
    <source>
        <dbReference type="ARBA" id="ARBA00006974"/>
    </source>
</evidence>
<dbReference type="OMA" id="HEDHMEI"/>
<name>M7Z8C5_TRIUA</name>
<dbReference type="InterPro" id="IPR003676">
    <property type="entry name" value="SAUR_fam"/>
</dbReference>
<accession>M7Z8C5</accession>
<dbReference type="PANTHER" id="PTHR31175">
    <property type="entry name" value="AUXIN-RESPONSIVE FAMILY PROTEIN"/>
    <property type="match status" value="1"/>
</dbReference>